<feature type="binding site" evidence="7">
    <location>
        <position position="82"/>
    </location>
    <ligand>
        <name>Zn(2+)</name>
        <dbReference type="ChEBI" id="CHEBI:29105"/>
    </ligand>
</feature>
<keyword evidence="4" id="KW-0805">Transcription regulation</keyword>
<dbReference type="GO" id="GO:0003700">
    <property type="term" value="F:DNA-binding transcription factor activity"/>
    <property type="evidence" value="ECO:0007669"/>
    <property type="project" value="InterPro"/>
</dbReference>
<evidence type="ECO:0000256" key="9">
    <source>
        <dbReference type="SAM" id="MobiDB-lite"/>
    </source>
</evidence>
<feature type="region of interest" description="Disordered" evidence="9">
    <location>
        <begin position="129"/>
        <end position="150"/>
    </location>
</feature>
<keyword evidence="5" id="KW-0238">DNA-binding</keyword>
<dbReference type="InterPro" id="IPR036388">
    <property type="entry name" value="WH-like_DNA-bd_sf"/>
</dbReference>
<evidence type="ECO:0000256" key="6">
    <source>
        <dbReference type="ARBA" id="ARBA00023163"/>
    </source>
</evidence>
<evidence type="ECO:0000256" key="4">
    <source>
        <dbReference type="ARBA" id="ARBA00023015"/>
    </source>
</evidence>
<evidence type="ECO:0000256" key="3">
    <source>
        <dbReference type="ARBA" id="ARBA00022833"/>
    </source>
</evidence>
<evidence type="ECO:0000313" key="10">
    <source>
        <dbReference type="EMBL" id="SDV46438.1"/>
    </source>
</evidence>
<dbReference type="Proteomes" id="UP000243719">
    <property type="component" value="Unassembled WGS sequence"/>
</dbReference>
<dbReference type="InterPro" id="IPR043135">
    <property type="entry name" value="Fur_C"/>
</dbReference>
<dbReference type="STRING" id="1770053.SAMN05216551_101338"/>
<dbReference type="Gene3D" id="3.30.1490.190">
    <property type="match status" value="1"/>
</dbReference>
<keyword evidence="2" id="KW-0678">Repressor</keyword>
<dbReference type="InterPro" id="IPR002481">
    <property type="entry name" value="FUR"/>
</dbReference>
<keyword evidence="6" id="KW-0804">Transcription</keyword>
<feature type="binding site" evidence="7">
    <location>
        <position position="85"/>
    </location>
    <ligand>
        <name>Zn(2+)</name>
        <dbReference type="ChEBI" id="CHEBI:29105"/>
    </ligand>
</feature>
<sequence>MRLTSNQQAVLATLKEARGPLGAYALLDRLRSHGFSAPTQVYRALDRLQSCGLVHRLSTLNAYVCCACTATCRHDLRAFAICDECGSVSELADSDLSGCLDRWVKGNAFSLRGAAIELLGRCAGCGDSGSAANEGGKFRHSSRKENQDEH</sequence>
<dbReference type="AlphaFoldDB" id="A0A1H2PJD5"/>
<dbReference type="GO" id="GO:0003677">
    <property type="term" value="F:DNA binding"/>
    <property type="evidence" value="ECO:0007669"/>
    <property type="project" value="UniProtKB-KW"/>
</dbReference>
<evidence type="ECO:0000313" key="11">
    <source>
        <dbReference type="Proteomes" id="UP000243719"/>
    </source>
</evidence>
<evidence type="ECO:0000256" key="7">
    <source>
        <dbReference type="PIRSR" id="PIRSR602481-1"/>
    </source>
</evidence>
<dbReference type="GO" id="GO:0046872">
    <property type="term" value="F:metal ion binding"/>
    <property type="evidence" value="ECO:0007669"/>
    <property type="project" value="UniProtKB-KW"/>
</dbReference>
<keyword evidence="8" id="KW-0408">Iron</keyword>
<comment type="cofactor">
    <cofactor evidence="7">
        <name>Zn(2+)</name>
        <dbReference type="ChEBI" id="CHEBI:29105"/>
    </cofactor>
    <text evidence="7">Binds 1 zinc ion per subunit.</text>
</comment>
<dbReference type="EMBL" id="FNLO01000001">
    <property type="protein sequence ID" value="SDV46438.1"/>
    <property type="molecule type" value="Genomic_DNA"/>
</dbReference>
<dbReference type="SUPFAM" id="SSF46785">
    <property type="entry name" value="Winged helix' DNA-binding domain"/>
    <property type="match status" value="1"/>
</dbReference>
<reference evidence="11" key="1">
    <citation type="submission" date="2016-09" db="EMBL/GenBank/DDBJ databases">
        <authorList>
            <person name="Varghese N."/>
            <person name="Submissions S."/>
        </authorList>
    </citation>
    <scope>NUCLEOTIDE SEQUENCE [LARGE SCALE GENOMIC DNA]</scope>
    <source>
        <strain evidence="11">JS23</strain>
    </source>
</reference>
<comment type="cofactor">
    <cofactor evidence="8">
        <name>Mn(2+)</name>
        <dbReference type="ChEBI" id="CHEBI:29035"/>
    </cofactor>
    <cofactor evidence="8">
        <name>Fe(2+)</name>
        <dbReference type="ChEBI" id="CHEBI:29033"/>
    </cofactor>
    <text evidence="8">Binds 1 Mn(2+) or Fe(2+) ion per subunit.</text>
</comment>
<dbReference type="Gene3D" id="1.10.10.10">
    <property type="entry name" value="Winged helix-like DNA-binding domain superfamily/Winged helix DNA-binding domain"/>
    <property type="match status" value="1"/>
</dbReference>
<feature type="binding site" evidence="7">
    <location>
        <position position="122"/>
    </location>
    <ligand>
        <name>Zn(2+)</name>
        <dbReference type="ChEBI" id="CHEBI:29105"/>
    </ligand>
</feature>
<keyword evidence="7" id="KW-0479">Metal-binding</keyword>
<keyword evidence="3 7" id="KW-0862">Zinc</keyword>
<protein>
    <submittedName>
        <fullName evidence="10">Fur family transcriptional regulator, zinc uptake regulator</fullName>
    </submittedName>
</protein>
<feature type="binding site" evidence="7">
    <location>
        <position position="125"/>
    </location>
    <ligand>
        <name>Zn(2+)</name>
        <dbReference type="ChEBI" id="CHEBI:29105"/>
    </ligand>
</feature>
<organism evidence="10 11">
    <name type="scientific">Chitinasiproducens palmae</name>
    <dbReference type="NCBI Taxonomy" id="1770053"/>
    <lineage>
        <taxon>Bacteria</taxon>
        <taxon>Pseudomonadati</taxon>
        <taxon>Pseudomonadota</taxon>
        <taxon>Betaproteobacteria</taxon>
        <taxon>Burkholderiales</taxon>
        <taxon>Burkholderiaceae</taxon>
        <taxon>Chitinasiproducens</taxon>
    </lineage>
</organism>
<dbReference type="RefSeq" id="WP_091903911.1">
    <property type="nucleotide sequence ID" value="NZ_FNLO01000001.1"/>
</dbReference>
<evidence type="ECO:0000256" key="2">
    <source>
        <dbReference type="ARBA" id="ARBA00022491"/>
    </source>
</evidence>
<gene>
    <name evidence="10" type="ORF">SAMN05216551_101338</name>
</gene>
<feature type="binding site" evidence="8">
    <location>
        <position position="75"/>
    </location>
    <ligand>
        <name>Fe cation</name>
        <dbReference type="ChEBI" id="CHEBI:24875"/>
    </ligand>
</feature>
<dbReference type="Pfam" id="PF01475">
    <property type="entry name" value="FUR"/>
    <property type="match status" value="1"/>
</dbReference>
<name>A0A1H2PJD5_9BURK</name>
<evidence type="ECO:0000256" key="1">
    <source>
        <dbReference type="ARBA" id="ARBA00007957"/>
    </source>
</evidence>
<dbReference type="OrthoDB" id="9801127at2"/>
<comment type="similarity">
    <text evidence="1">Belongs to the Fur family.</text>
</comment>
<evidence type="ECO:0000256" key="5">
    <source>
        <dbReference type="ARBA" id="ARBA00023125"/>
    </source>
</evidence>
<dbReference type="InterPro" id="IPR036390">
    <property type="entry name" value="WH_DNA-bd_sf"/>
</dbReference>
<proteinExistence type="inferred from homology"/>
<accession>A0A1H2PJD5</accession>
<evidence type="ECO:0000256" key="8">
    <source>
        <dbReference type="PIRSR" id="PIRSR602481-2"/>
    </source>
</evidence>
<keyword evidence="11" id="KW-1185">Reference proteome</keyword>